<dbReference type="AlphaFoldDB" id="A0A2R5GAG9"/>
<feature type="domain" description="NET" evidence="5">
    <location>
        <begin position="554"/>
        <end position="635"/>
    </location>
</feature>
<comment type="caution">
    <text evidence="6">The sequence shown here is derived from an EMBL/GenBank/DDBJ whole genome shotgun (WGS) entry which is preliminary data.</text>
</comment>
<protein>
    <submittedName>
        <fullName evidence="6">Bromodomain-containing factor 1</fullName>
    </submittedName>
</protein>
<feature type="region of interest" description="Disordered" evidence="3">
    <location>
        <begin position="210"/>
        <end position="267"/>
    </location>
</feature>
<feature type="compositionally biased region" description="Acidic residues" evidence="3">
    <location>
        <begin position="436"/>
        <end position="452"/>
    </location>
</feature>
<name>A0A2R5GAG9_9STRA</name>
<dbReference type="InterPro" id="IPR036427">
    <property type="entry name" value="Bromodomain-like_sf"/>
</dbReference>
<dbReference type="GO" id="GO:0006338">
    <property type="term" value="P:chromatin remodeling"/>
    <property type="evidence" value="ECO:0007669"/>
    <property type="project" value="TreeGrafter"/>
</dbReference>
<dbReference type="PANTHER" id="PTHR22880">
    <property type="entry name" value="FALZ-RELATED BROMODOMAIN-CONTAINING PROTEINS"/>
    <property type="match status" value="1"/>
</dbReference>
<dbReference type="SMART" id="SM00297">
    <property type="entry name" value="BROMO"/>
    <property type="match status" value="1"/>
</dbReference>
<feature type="compositionally biased region" description="Polar residues" evidence="3">
    <location>
        <begin position="516"/>
        <end position="533"/>
    </location>
</feature>
<dbReference type="InParanoid" id="A0A2R5GAG9"/>
<evidence type="ECO:0000313" key="6">
    <source>
        <dbReference type="EMBL" id="GBG27595.1"/>
    </source>
</evidence>
<dbReference type="Pfam" id="PF17035">
    <property type="entry name" value="BET"/>
    <property type="match status" value="1"/>
</dbReference>
<dbReference type="SUPFAM" id="SSF47370">
    <property type="entry name" value="Bromodomain"/>
    <property type="match status" value="1"/>
</dbReference>
<dbReference type="OrthoDB" id="21449at2759"/>
<feature type="region of interest" description="Disordered" evidence="3">
    <location>
        <begin position="376"/>
        <end position="481"/>
    </location>
</feature>
<feature type="region of interest" description="Disordered" evidence="3">
    <location>
        <begin position="516"/>
        <end position="559"/>
    </location>
</feature>
<dbReference type="InterPro" id="IPR001487">
    <property type="entry name" value="Bromodomain"/>
</dbReference>
<keyword evidence="7" id="KW-1185">Reference proteome</keyword>
<evidence type="ECO:0000256" key="2">
    <source>
        <dbReference type="PROSITE-ProRule" id="PRU00035"/>
    </source>
</evidence>
<feature type="compositionally biased region" description="Low complexity" evidence="3">
    <location>
        <begin position="388"/>
        <end position="402"/>
    </location>
</feature>
<dbReference type="PROSITE" id="PS51525">
    <property type="entry name" value="NET"/>
    <property type="match status" value="1"/>
</dbReference>
<dbReference type="PROSITE" id="PS50014">
    <property type="entry name" value="BROMODOMAIN_2"/>
    <property type="match status" value="1"/>
</dbReference>
<dbReference type="PANTHER" id="PTHR22880:SF225">
    <property type="entry name" value="BROMODOMAIN-CONTAINING PROTEIN BET-1-RELATED"/>
    <property type="match status" value="1"/>
</dbReference>
<dbReference type="GO" id="GO:0005634">
    <property type="term" value="C:nucleus"/>
    <property type="evidence" value="ECO:0007669"/>
    <property type="project" value="TreeGrafter"/>
</dbReference>
<dbReference type="PRINTS" id="PR00503">
    <property type="entry name" value="BROMODOMAIN"/>
</dbReference>
<organism evidence="6 7">
    <name type="scientific">Hondaea fermentalgiana</name>
    <dbReference type="NCBI Taxonomy" id="2315210"/>
    <lineage>
        <taxon>Eukaryota</taxon>
        <taxon>Sar</taxon>
        <taxon>Stramenopiles</taxon>
        <taxon>Bigyra</taxon>
        <taxon>Labyrinthulomycetes</taxon>
        <taxon>Thraustochytrida</taxon>
        <taxon>Thraustochytriidae</taxon>
        <taxon>Hondaea</taxon>
    </lineage>
</organism>
<dbReference type="Pfam" id="PF00439">
    <property type="entry name" value="Bromodomain"/>
    <property type="match status" value="1"/>
</dbReference>
<dbReference type="InterPro" id="IPR027353">
    <property type="entry name" value="NET_dom"/>
</dbReference>
<proteinExistence type="predicted"/>
<dbReference type="Gene3D" id="1.20.920.10">
    <property type="entry name" value="Bromodomain-like"/>
    <property type="match status" value="1"/>
</dbReference>
<keyword evidence="1 2" id="KW-0103">Bromodomain</keyword>
<sequence>MASENAMMNSADAGPDTASARKAAAVMGPDDAALSVNPQTTTAGAAAPDTLSASTPPKPAILRPALRGVLKRTGDIVKWEGQWGMDDNAFNGGIVSDFSYVRDHVHDSQDTNDVAKALSQSEDADLVSNAIFSGHFFMVLNGKKKKVPEKNVLFEFMHDESLPAGTVKVVGSGTNQYGKYSLEGSLVLATGALNVYREYKYEQPSADIRRVAGRRTSAPKPAAARRPVQRKPSRASLDSAVSGPDPVSSLAKNPPRMRRAPSHLVDDSFDDRTQQDLIKIKGIVRDLMRSDKEGWFHAPVDAEAMGLTTYHDIIKEPMDLGTIMKNLDARMYMSYQEVVRHVRLTFNNSMTFNPPANGVHQSAKRLLNLFENQLQKLERSRSRKRKSTAASSNNGPAAPSGPGAKGSLKRSKSEESSANGGSVAGPGRRTMSDLFSSDEEDNDEDDMSDDGDITAGVTSAPAKKRSKGGSRRAPEPAAAPAAAVPVAPAPVAAAPQEVVSDEVQFLREQVQKMEQQLKQIRDTQANGQTTSHAISGPPAPAPMPVMEAPRPARRDRSPNDVRRLSYQEMSQLGQDINKLPGDMIQGVIRIIQESGQPLGEDGDEVELDIEALDPPALKKLQKYVKRCLTKARKKQGRDEIDGF</sequence>
<evidence type="ECO:0000256" key="3">
    <source>
        <dbReference type="SAM" id="MobiDB-lite"/>
    </source>
</evidence>
<dbReference type="GO" id="GO:0006355">
    <property type="term" value="P:regulation of DNA-templated transcription"/>
    <property type="evidence" value="ECO:0007669"/>
    <property type="project" value="TreeGrafter"/>
</dbReference>
<evidence type="ECO:0000256" key="1">
    <source>
        <dbReference type="ARBA" id="ARBA00023117"/>
    </source>
</evidence>
<feature type="domain" description="Bromo" evidence="4">
    <location>
        <begin position="296"/>
        <end position="360"/>
    </location>
</feature>
<accession>A0A2R5GAG9</accession>
<feature type="region of interest" description="Disordered" evidence="3">
    <location>
        <begin position="1"/>
        <end position="26"/>
    </location>
</feature>
<dbReference type="InterPro" id="IPR038336">
    <property type="entry name" value="NET_sf"/>
</dbReference>
<gene>
    <name evidence="6" type="ORF">FCC1311_038182</name>
</gene>
<evidence type="ECO:0000313" key="7">
    <source>
        <dbReference type="Proteomes" id="UP000241890"/>
    </source>
</evidence>
<dbReference type="Proteomes" id="UP000241890">
    <property type="component" value="Unassembled WGS sequence"/>
</dbReference>
<reference evidence="6 7" key="1">
    <citation type="submission" date="2017-12" db="EMBL/GenBank/DDBJ databases">
        <title>Sequencing, de novo assembly and annotation of complete genome of a new Thraustochytrid species, strain FCC1311.</title>
        <authorList>
            <person name="Sedici K."/>
            <person name="Godart F."/>
            <person name="Aiese Cigliano R."/>
            <person name="Sanseverino W."/>
            <person name="Barakat M."/>
            <person name="Ortet P."/>
            <person name="Marechal E."/>
            <person name="Cagnac O."/>
            <person name="Amato A."/>
        </authorList>
    </citation>
    <scope>NUCLEOTIDE SEQUENCE [LARGE SCALE GENOMIC DNA]</scope>
</reference>
<dbReference type="EMBL" id="BEYU01000033">
    <property type="protein sequence ID" value="GBG27595.1"/>
    <property type="molecule type" value="Genomic_DNA"/>
</dbReference>
<evidence type="ECO:0000259" key="4">
    <source>
        <dbReference type="PROSITE" id="PS50014"/>
    </source>
</evidence>
<dbReference type="Gene3D" id="1.20.1270.220">
    <property type="match status" value="1"/>
</dbReference>
<evidence type="ECO:0000259" key="5">
    <source>
        <dbReference type="PROSITE" id="PS51525"/>
    </source>
</evidence>
<dbReference type="InterPro" id="IPR050935">
    <property type="entry name" value="Bromo_chromatin_reader"/>
</dbReference>
<feature type="compositionally biased region" description="Basic and acidic residues" evidence="3">
    <location>
        <begin position="550"/>
        <end position="559"/>
    </location>
</feature>
<dbReference type="GO" id="GO:0000785">
    <property type="term" value="C:chromatin"/>
    <property type="evidence" value="ECO:0007669"/>
    <property type="project" value="TreeGrafter"/>
</dbReference>